<dbReference type="Pfam" id="PF00665">
    <property type="entry name" value="rve"/>
    <property type="match status" value="1"/>
</dbReference>
<organism evidence="3 4">
    <name type="scientific">Arthrobacter liuii</name>
    <dbReference type="NCBI Taxonomy" id="1476996"/>
    <lineage>
        <taxon>Bacteria</taxon>
        <taxon>Bacillati</taxon>
        <taxon>Actinomycetota</taxon>
        <taxon>Actinomycetes</taxon>
        <taxon>Micrococcales</taxon>
        <taxon>Micrococcaceae</taxon>
        <taxon>Arthrobacter</taxon>
    </lineage>
</organism>
<name>A0ABQ2B0Q6_9MICC</name>
<dbReference type="InterPro" id="IPR047656">
    <property type="entry name" value="IS481-like_transpos"/>
</dbReference>
<dbReference type="RefSeq" id="WP_188573514.1">
    <property type="nucleotide sequence ID" value="NZ_BMFW01000040.1"/>
</dbReference>
<protein>
    <submittedName>
        <fullName evidence="3">IS481 family transposase</fullName>
    </submittedName>
</protein>
<comment type="caution">
    <text evidence="3">The sequence shown here is derived from an EMBL/GenBank/DDBJ whole genome shotgun (WGS) entry which is preliminary data.</text>
</comment>
<dbReference type="Pfam" id="PF13565">
    <property type="entry name" value="HTH_32"/>
    <property type="match status" value="1"/>
</dbReference>
<evidence type="ECO:0000313" key="3">
    <source>
        <dbReference type="EMBL" id="GGI01967.1"/>
    </source>
</evidence>
<dbReference type="PROSITE" id="PS50994">
    <property type="entry name" value="INTEGRASE"/>
    <property type="match status" value="1"/>
</dbReference>
<dbReference type="InterPro" id="IPR001584">
    <property type="entry name" value="Integrase_cat-core"/>
</dbReference>
<proteinExistence type="predicted"/>
<keyword evidence="4" id="KW-1185">Reference proteome</keyword>
<feature type="compositionally biased region" description="Basic and acidic residues" evidence="1">
    <location>
        <begin position="50"/>
        <end position="61"/>
    </location>
</feature>
<dbReference type="EMBL" id="BMFW01000040">
    <property type="protein sequence ID" value="GGI01967.1"/>
    <property type="molecule type" value="Genomic_DNA"/>
</dbReference>
<sequence length="301" mass="34886">MSHPNALLTPRGRLQLAQCVVDQCWSLRRAAERFQVSVPTAARWAKRYRDHGPAGMEDRSSRPHSSPRRTATRTERRIIAVRVNRRWGPARIGYLLGIHPSTVHRVLSRYRLAKLAWLDRGTGRVIRRYEHDRPGELVHVDIKKLGRIPDGGGHRVLGRVAGWKNKTGTTANRRPGYHYLHNAVDDHSRLAYTEILTDETKETAAAFWQRANAWFQAQGITVQRVLTDNGNCYRSRAFAQALGPDIKHKRTRPYRPQTNGKVERFNRTMLEEWAYIRPYRSEAERVAAFPDWLHAYNHYES</sequence>
<evidence type="ECO:0000313" key="4">
    <source>
        <dbReference type="Proteomes" id="UP000643279"/>
    </source>
</evidence>
<dbReference type="SUPFAM" id="SSF53098">
    <property type="entry name" value="Ribonuclease H-like"/>
    <property type="match status" value="1"/>
</dbReference>
<evidence type="ECO:0000259" key="2">
    <source>
        <dbReference type="PROSITE" id="PS50994"/>
    </source>
</evidence>
<dbReference type="Proteomes" id="UP000643279">
    <property type="component" value="Unassembled WGS sequence"/>
</dbReference>
<accession>A0ABQ2B0Q6</accession>
<dbReference type="InterPro" id="IPR009057">
    <property type="entry name" value="Homeodomain-like_sf"/>
</dbReference>
<dbReference type="InterPro" id="IPR036397">
    <property type="entry name" value="RNaseH_sf"/>
</dbReference>
<evidence type="ECO:0000256" key="1">
    <source>
        <dbReference type="SAM" id="MobiDB-lite"/>
    </source>
</evidence>
<gene>
    <name evidence="3" type="ORF">GCM10007170_42600</name>
</gene>
<dbReference type="PANTHER" id="PTHR35004">
    <property type="entry name" value="TRANSPOSASE RV3428C-RELATED"/>
    <property type="match status" value="1"/>
</dbReference>
<dbReference type="Gene3D" id="3.30.420.10">
    <property type="entry name" value="Ribonuclease H-like superfamily/Ribonuclease H"/>
    <property type="match status" value="1"/>
</dbReference>
<dbReference type="InterPro" id="IPR012337">
    <property type="entry name" value="RNaseH-like_sf"/>
</dbReference>
<dbReference type="PANTHER" id="PTHR35004:SF6">
    <property type="entry name" value="TRANSPOSASE"/>
    <property type="match status" value="1"/>
</dbReference>
<feature type="region of interest" description="Disordered" evidence="1">
    <location>
        <begin position="49"/>
        <end position="74"/>
    </location>
</feature>
<dbReference type="SUPFAM" id="SSF46689">
    <property type="entry name" value="Homeodomain-like"/>
    <property type="match status" value="1"/>
</dbReference>
<dbReference type="NCBIfam" id="NF033577">
    <property type="entry name" value="transpos_IS481"/>
    <property type="match status" value="1"/>
</dbReference>
<reference evidence="4" key="1">
    <citation type="journal article" date="2019" name="Int. J. Syst. Evol. Microbiol.">
        <title>The Global Catalogue of Microorganisms (GCM) 10K type strain sequencing project: providing services to taxonomists for standard genome sequencing and annotation.</title>
        <authorList>
            <consortium name="The Broad Institute Genomics Platform"/>
            <consortium name="The Broad Institute Genome Sequencing Center for Infectious Disease"/>
            <person name="Wu L."/>
            <person name="Ma J."/>
        </authorList>
    </citation>
    <scope>NUCLEOTIDE SEQUENCE [LARGE SCALE GENOMIC DNA]</scope>
    <source>
        <strain evidence="4">CGMCC 1.12778</strain>
    </source>
</reference>
<feature type="domain" description="Integrase catalytic" evidence="2">
    <location>
        <begin position="130"/>
        <end position="301"/>
    </location>
</feature>